<proteinExistence type="predicted"/>
<evidence type="ECO:0000313" key="3">
    <source>
        <dbReference type="Proteomes" id="UP001144471"/>
    </source>
</evidence>
<protein>
    <submittedName>
        <fullName evidence="2">Uncharacterized protein</fullName>
    </submittedName>
</protein>
<feature type="region of interest" description="Disordered" evidence="1">
    <location>
        <begin position="1"/>
        <end position="22"/>
    </location>
</feature>
<comment type="caution">
    <text evidence="2">The sequence shown here is derived from an EMBL/GenBank/DDBJ whole genome shotgun (WGS) entry which is preliminary data.</text>
</comment>
<dbReference type="AlphaFoldDB" id="A0A9W6GP05"/>
<evidence type="ECO:0000313" key="2">
    <source>
        <dbReference type="EMBL" id="GLI57359.1"/>
    </source>
</evidence>
<accession>A0A9W6GP05</accession>
<dbReference type="Proteomes" id="UP001144471">
    <property type="component" value="Unassembled WGS sequence"/>
</dbReference>
<name>A0A9W6GP05_9FUSO</name>
<feature type="compositionally biased region" description="Basic and acidic residues" evidence="1">
    <location>
        <begin position="1"/>
        <end position="15"/>
    </location>
</feature>
<sequence length="98" mass="11186">MSEKKKTMERKETKAKPKKRPPIFYIGPTVRRGILEEGMAFRGGLPKEVEELKEKYPLTAPLFIEKKDYIGACQQLKIAESRMSIIYGKALESIRGGK</sequence>
<organism evidence="2 3">
    <name type="scientific">Propionigenium maris DSM 9537</name>
    <dbReference type="NCBI Taxonomy" id="1123000"/>
    <lineage>
        <taxon>Bacteria</taxon>
        <taxon>Fusobacteriati</taxon>
        <taxon>Fusobacteriota</taxon>
        <taxon>Fusobacteriia</taxon>
        <taxon>Fusobacteriales</taxon>
        <taxon>Fusobacteriaceae</taxon>
        <taxon>Propionigenium</taxon>
    </lineage>
</organism>
<gene>
    <name evidence="2" type="ORF">PM10SUCC1_28730</name>
</gene>
<reference evidence="2" key="1">
    <citation type="submission" date="2022-12" db="EMBL/GenBank/DDBJ databases">
        <title>Reference genome sequencing for broad-spectrum identification of bacterial and archaeal isolates by mass spectrometry.</title>
        <authorList>
            <person name="Sekiguchi Y."/>
            <person name="Tourlousse D.M."/>
        </authorList>
    </citation>
    <scope>NUCLEOTIDE SEQUENCE</scope>
    <source>
        <strain evidence="2">10succ1</strain>
    </source>
</reference>
<dbReference type="RefSeq" id="WP_281836929.1">
    <property type="nucleotide sequence ID" value="NZ_BSDY01000016.1"/>
</dbReference>
<dbReference type="EMBL" id="BSDY01000016">
    <property type="protein sequence ID" value="GLI57359.1"/>
    <property type="molecule type" value="Genomic_DNA"/>
</dbReference>
<keyword evidence="3" id="KW-1185">Reference proteome</keyword>
<evidence type="ECO:0000256" key="1">
    <source>
        <dbReference type="SAM" id="MobiDB-lite"/>
    </source>
</evidence>